<evidence type="ECO:0000256" key="12">
    <source>
        <dbReference type="ARBA" id="ARBA00023136"/>
    </source>
</evidence>
<evidence type="ECO:0000256" key="1">
    <source>
        <dbReference type="ARBA" id="ARBA00002061"/>
    </source>
</evidence>
<gene>
    <name evidence="15" type="ORF">HHI_06907</name>
</gene>
<dbReference type="SMART" id="SM01323">
    <property type="entry name" value="YajC"/>
    <property type="match status" value="1"/>
</dbReference>
<dbReference type="PRINTS" id="PR01853">
    <property type="entry name" value="YAJCTRNLCASE"/>
</dbReference>
<comment type="similarity">
    <text evidence="3">Belongs to the YajC family.</text>
</comment>
<dbReference type="Proteomes" id="UP000025061">
    <property type="component" value="Unassembled WGS sequence"/>
</dbReference>
<dbReference type="OrthoDB" id="9811406at2"/>
<dbReference type="PATRIC" id="fig|1280951.3.peg.1397"/>
<organism evidence="15 16">
    <name type="scientific">Hyphomonas hirschiana VP5</name>
    <dbReference type="NCBI Taxonomy" id="1280951"/>
    <lineage>
        <taxon>Bacteria</taxon>
        <taxon>Pseudomonadati</taxon>
        <taxon>Pseudomonadota</taxon>
        <taxon>Alphaproteobacteria</taxon>
        <taxon>Hyphomonadales</taxon>
        <taxon>Hyphomonadaceae</taxon>
        <taxon>Hyphomonas</taxon>
    </lineage>
</organism>
<comment type="caution">
    <text evidence="15">The sequence shown here is derived from an EMBL/GenBank/DDBJ whole genome shotgun (WGS) entry which is preliminary data.</text>
</comment>
<dbReference type="RefSeq" id="WP_011646928.1">
    <property type="nucleotide sequence ID" value="NZ_ARYI01000005.1"/>
</dbReference>
<feature type="transmembrane region" description="Helical" evidence="13">
    <location>
        <begin position="33"/>
        <end position="52"/>
    </location>
</feature>
<dbReference type="Pfam" id="PF02699">
    <property type="entry name" value="YajC"/>
    <property type="match status" value="1"/>
</dbReference>
<keyword evidence="7" id="KW-1003">Cell membrane</keyword>
<reference evidence="15 16" key="1">
    <citation type="submission" date="2013-04" db="EMBL/GenBank/DDBJ databases">
        <title>Hyphomonas hirschiana VP5 Genome Sequencing.</title>
        <authorList>
            <person name="Lai Q."/>
            <person name="Shao Z."/>
        </authorList>
    </citation>
    <scope>NUCLEOTIDE SEQUENCE [LARGE SCALE GENOMIC DNA]</scope>
    <source>
        <strain evidence="15 16">VP5</strain>
    </source>
</reference>
<comment type="subcellular location">
    <subcellularLocation>
        <location evidence="2">Cell membrane</location>
        <topology evidence="2">Single-pass membrane protein</topology>
    </subcellularLocation>
</comment>
<keyword evidence="11" id="KW-0811">Translocation</keyword>
<evidence type="ECO:0000256" key="3">
    <source>
        <dbReference type="ARBA" id="ARBA00006742"/>
    </source>
</evidence>
<comment type="function">
    <text evidence="1">The SecYEG-SecDF-YajC-YidC holo-translocon (HTL) protein secretase/insertase is a supercomplex required for protein secretion, insertion of proteins into membranes, and assembly of membrane protein complexes. While the SecYEG complex is essential for assembly of a number of proteins and complexes, the SecDF-YajC-YidC subcomplex facilitates these functions.</text>
</comment>
<dbReference type="GO" id="GO:0015031">
    <property type="term" value="P:protein transport"/>
    <property type="evidence" value="ECO:0007669"/>
    <property type="project" value="UniProtKB-KW"/>
</dbReference>
<dbReference type="AlphaFoldDB" id="A0A059FWH5"/>
<keyword evidence="8 13" id="KW-0812">Transmembrane</keyword>
<evidence type="ECO:0000256" key="5">
    <source>
        <dbReference type="ARBA" id="ARBA00014962"/>
    </source>
</evidence>
<keyword evidence="16" id="KW-1185">Reference proteome</keyword>
<evidence type="ECO:0000256" key="14">
    <source>
        <dbReference type="SAM" id="SignalP"/>
    </source>
</evidence>
<evidence type="ECO:0000313" key="16">
    <source>
        <dbReference type="Proteomes" id="UP000025061"/>
    </source>
</evidence>
<evidence type="ECO:0000256" key="6">
    <source>
        <dbReference type="ARBA" id="ARBA00022448"/>
    </source>
</evidence>
<evidence type="ECO:0000256" key="4">
    <source>
        <dbReference type="ARBA" id="ARBA00011718"/>
    </source>
</evidence>
<evidence type="ECO:0000256" key="7">
    <source>
        <dbReference type="ARBA" id="ARBA00022475"/>
    </source>
</evidence>
<dbReference type="NCBIfam" id="TIGR00739">
    <property type="entry name" value="yajC"/>
    <property type="match status" value="1"/>
</dbReference>
<feature type="chain" id="PRO_5001572953" description="Sec translocon accessory complex subunit YajC" evidence="14">
    <location>
        <begin position="24"/>
        <end position="124"/>
    </location>
</feature>
<dbReference type="PANTHER" id="PTHR33909">
    <property type="entry name" value="SEC TRANSLOCON ACCESSORY COMPLEX SUBUNIT YAJC"/>
    <property type="match status" value="1"/>
</dbReference>
<dbReference type="InterPro" id="IPR003849">
    <property type="entry name" value="Preprotein_translocase_YajC"/>
</dbReference>
<evidence type="ECO:0000256" key="8">
    <source>
        <dbReference type="ARBA" id="ARBA00022692"/>
    </source>
</evidence>
<dbReference type="PANTHER" id="PTHR33909:SF1">
    <property type="entry name" value="SEC TRANSLOCON ACCESSORY COMPLEX SUBUNIT YAJC"/>
    <property type="match status" value="1"/>
</dbReference>
<feature type="signal peptide" evidence="14">
    <location>
        <begin position="1"/>
        <end position="23"/>
    </location>
</feature>
<sequence>MSARFLTLALISTAMALPAAAQAAPAAAPGGGLMMQLVMFLPLILIFYFLLIRPQQQRAKKHTAMISAIKRGDTVVTSGGLIGKVNKVSDTEISVDLAENVRVRVIKSMVIEVRNKAEPVPAND</sequence>
<evidence type="ECO:0000256" key="10">
    <source>
        <dbReference type="ARBA" id="ARBA00022989"/>
    </source>
</evidence>
<keyword evidence="6" id="KW-0813">Transport</keyword>
<evidence type="ECO:0000256" key="9">
    <source>
        <dbReference type="ARBA" id="ARBA00022927"/>
    </source>
</evidence>
<protein>
    <recommendedName>
        <fullName evidence="5">Sec translocon accessory complex subunit YajC</fullName>
    </recommendedName>
</protein>
<comment type="subunit">
    <text evidence="4">Part of the SecDF-YidC-YajC translocase complex. The SecDF-YidC-YajC translocase forms a supercomplex with SecYEG, called the holo-translocon (HTL).</text>
</comment>
<keyword evidence="10 13" id="KW-1133">Transmembrane helix</keyword>
<keyword evidence="12 13" id="KW-0472">Membrane</keyword>
<evidence type="ECO:0000256" key="13">
    <source>
        <dbReference type="SAM" id="Phobius"/>
    </source>
</evidence>
<keyword evidence="14" id="KW-0732">Signal</keyword>
<evidence type="ECO:0000256" key="11">
    <source>
        <dbReference type="ARBA" id="ARBA00023010"/>
    </source>
</evidence>
<dbReference type="EMBL" id="ARYI01000005">
    <property type="protein sequence ID" value="KCZ94957.1"/>
    <property type="molecule type" value="Genomic_DNA"/>
</dbReference>
<accession>A0A059FWH5</accession>
<keyword evidence="9" id="KW-0653">Protein transport</keyword>
<evidence type="ECO:0000313" key="15">
    <source>
        <dbReference type="EMBL" id="KCZ94957.1"/>
    </source>
</evidence>
<dbReference type="GO" id="GO:0005886">
    <property type="term" value="C:plasma membrane"/>
    <property type="evidence" value="ECO:0007669"/>
    <property type="project" value="UniProtKB-SubCell"/>
</dbReference>
<evidence type="ECO:0000256" key="2">
    <source>
        <dbReference type="ARBA" id="ARBA00004162"/>
    </source>
</evidence>
<name>A0A059FWH5_9PROT</name>
<proteinExistence type="inferred from homology"/>